<keyword evidence="3" id="KW-0479">Metal-binding</keyword>
<keyword evidence="4" id="KW-0460">Magnesium</keyword>
<dbReference type="GO" id="GO:0042811">
    <property type="term" value="P:pheromone biosynthetic process"/>
    <property type="evidence" value="ECO:0007669"/>
    <property type="project" value="UniProtKB-ARBA"/>
</dbReference>
<sequence>MFPYLVKDLTDSNVYEINPDATKRLINALEYNVPQGKMVCALVTVGFYKAIEDPAKLTNENIHLANILGWCVQLLHSTFLMTDDITDSSKTRRGSPCWYLSEKVGLNCITDAAWIENLIYAILQKYFSKHRCYVPSIELFQETRKKMLLGQTLDMICTQNGVPQLNRFDMNLYKCIVNLKTGTLFSLPVKLAMHMASRGNEVLYKEVCKISLDLGHYLQVQNDFMDCFGDSNLTGKCGSDIEDGKCSWVIVQALQRASQTQRNILRNNYGKGGSENIAAVLSIYEDLKLPNIYGIFEEKTCARIGSDIEKLMSDELQHRFFRNFLNSIYKRQS</sequence>
<evidence type="ECO:0000256" key="1">
    <source>
        <dbReference type="ARBA" id="ARBA00001946"/>
    </source>
</evidence>
<dbReference type="SFLD" id="SFLDS00005">
    <property type="entry name" value="Isoprenoid_Synthase_Type_I"/>
    <property type="match status" value="1"/>
</dbReference>
<dbReference type="Pfam" id="PF00348">
    <property type="entry name" value="polyprenyl_synt"/>
    <property type="match status" value="1"/>
</dbReference>
<reference evidence="8 9" key="1">
    <citation type="journal article" date="2024" name="Insects">
        <title>An Improved Chromosome-Level Genome Assembly of the Firefly Pyrocoelia pectoralis.</title>
        <authorList>
            <person name="Fu X."/>
            <person name="Meyer-Rochow V.B."/>
            <person name="Ballantyne L."/>
            <person name="Zhu X."/>
        </authorList>
    </citation>
    <scope>NUCLEOTIDE SEQUENCE [LARGE SCALE GENOMIC DNA]</scope>
    <source>
        <strain evidence="8">XCY_ONT2</strain>
    </source>
</reference>
<dbReference type="PANTHER" id="PTHR11525:SF0">
    <property type="entry name" value="FARNESYL PYROPHOSPHATE SYNTHASE"/>
    <property type="match status" value="1"/>
</dbReference>
<protein>
    <recommendedName>
        <fullName evidence="6">Farnesyl pyrophosphate synthase</fullName>
    </recommendedName>
</protein>
<dbReference type="SUPFAM" id="SSF48576">
    <property type="entry name" value="Terpenoid synthases"/>
    <property type="match status" value="1"/>
</dbReference>
<dbReference type="GO" id="GO:0004337">
    <property type="term" value="F:(2E,6E)-farnesyl diphosphate synthase activity"/>
    <property type="evidence" value="ECO:0007669"/>
    <property type="project" value="TreeGrafter"/>
</dbReference>
<comment type="pathway">
    <text evidence="5">Pheromone biosynthesis.</text>
</comment>
<evidence type="ECO:0000256" key="7">
    <source>
        <dbReference type="RuleBase" id="RU004466"/>
    </source>
</evidence>
<evidence type="ECO:0000256" key="5">
    <source>
        <dbReference type="ARBA" id="ARBA00033740"/>
    </source>
</evidence>
<comment type="caution">
    <text evidence="8">The sequence shown here is derived from an EMBL/GenBank/DDBJ whole genome shotgun (WGS) entry which is preliminary data.</text>
</comment>
<evidence type="ECO:0000256" key="4">
    <source>
        <dbReference type="ARBA" id="ARBA00022842"/>
    </source>
</evidence>
<comment type="similarity">
    <text evidence="7">Belongs to the FPP/GGPP synthase family.</text>
</comment>
<comment type="cofactor">
    <cofactor evidence="1">
        <name>Mg(2+)</name>
        <dbReference type="ChEBI" id="CHEBI:18420"/>
    </cofactor>
</comment>
<dbReference type="AlphaFoldDB" id="A0AAN7ZTV7"/>
<organism evidence="8 9">
    <name type="scientific">Pyrocoelia pectoralis</name>
    <dbReference type="NCBI Taxonomy" id="417401"/>
    <lineage>
        <taxon>Eukaryota</taxon>
        <taxon>Metazoa</taxon>
        <taxon>Ecdysozoa</taxon>
        <taxon>Arthropoda</taxon>
        <taxon>Hexapoda</taxon>
        <taxon>Insecta</taxon>
        <taxon>Pterygota</taxon>
        <taxon>Neoptera</taxon>
        <taxon>Endopterygota</taxon>
        <taxon>Coleoptera</taxon>
        <taxon>Polyphaga</taxon>
        <taxon>Elateriformia</taxon>
        <taxon>Elateroidea</taxon>
        <taxon>Lampyridae</taxon>
        <taxon>Lampyrinae</taxon>
        <taxon>Pyrocoelia</taxon>
    </lineage>
</organism>
<evidence type="ECO:0000256" key="3">
    <source>
        <dbReference type="ARBA" id="ARBA00022723"/>
    </source>
</evidence>
<proteinExistence type="inferred from homology"/>
<dbReference type="InterPro" id="IPR008949">
    <property type="entry name" value="Isoprenoid_synthase_dom_sf"/>
</dbReference>
<dbReference type="GO" id="GO:0045337">
    <property type="term" value="P:farnesyl diphosphate biosynthetic process"/>
    <property type="evidence" value="ECO:0007669"/>
    <property type="project" value="TreeGrafter"/>
</dbReference>
<dbReference type="Gene3D" id="1.10.600.10">
    <property type="entry name" value="Farnesyl Diphosphate Synthase"/>
    <property type="match status" value="1"/>
</dbReference>
<keyword evidence="2 7" id="KW-0808">Transferase</keyword>
<dbReference type="PROSITE" id="PS00723">
    <property type="entry name" value="POLYPRENYL_SYNTHASE_1"/>
    <property type="match status" value="1"/>
</dbReference>
<evidence type="ECO:0000256" key="2">
    <source>
        <dbReference type="ARBA" id="ARBA00022679"/>
    </source>
</evidence>
<dbReference type="GO" id="GO:0004161">
    <property type="term" value="F:dimethylallyltranstransferase activity"/>
    <property type="evidence" value="ECO:0007669"/>
    <property type="project" value="TreeGrafter"/>
</dbReference>
<evidence type="ECO:0000256" key="6">
    <source>
        <dbReference type="ARBA" id="ARBA00034546"/>
    </source>
</evidence>
<dbReference type="Proteomes" id="UP001329430">
    <property type="component" value="Chromosome 2"/>
</dbReference>
<accession>A0AAN7ZTV7</accession>
<dbReference type="InterPro" id="IPR000092">
    <property type="entry name" value="Polyprenyl_synt"/>
</dbReference>
<dbReference type="PANTHER" id="PTHR11525">
    <property type="entry name" value="FARNESYL-PYROPHOSPHATE SYNTHETASE"/>
    <property type="match status" value="1"/>
</dbReference>
<gene>
    <name evidence="8" type="ORF">RI129_002645</name>
</gene>
<dbReference type="GO" id="GO:0046872">
    <property type="term" value="F:metal ion binding"/>
    <property type="evidence" value="ECO:0007669"/>
    <property type="project" value="UniProtKB-KW"/>
</dbReference>
<evidence type="ECO:0000313" key="9">
    <source>
        <dbReference type="Proteomes" id="UP001329430"/>
    </source>
</evidence>
<dbReference type="InterPro" id="IPR039702">
    <property type="entry name" value="FPS1-like"/>
</dbReference>
<dbReference type="InterPro" id="IPR033749">
    <property type="entry name" value="Polyprenyl_synt_CS"/>
</dbReference>
<dbReference type="GO" id="GO:0005737">
    <property type="term" value="C:cytoplasm"/>
    <property type="evidence" value="ECO:0007669"/>
    <property type="project" value="TreeGrafter"/>
</dbReference>
<evidence type="ECO:0000313" key="8">
    <source>
        <dbReference type="EMBL" id="KAK5647753.1"/>
    </source>
</evidence>
<dbReference type="EMBL" id="JAVRBK010000002">
    <property type="protein sequence ID" value="KAK5647753.1"/>
    <property type="molecule type" value="Genomic_DNA"/>
</dbReference>
<name>A0AAN7ZTV7_9COLE</name>
<keyword evidence="9" id="KW-1185">Reference proteome</keyword>